<comment type="caution">
    <text evidence="1">The sequence shown here is derived from an EMBL/GenBank/DDBJ whole genome shotgun (WGS) entry which is preliminary data.</text>
</comment>
<organism evidence="1 2">
    <name type="scientific">Aphis glycines</name>
    <name type="common">Soybean aphid</name>
    <dbReference type="NCBI Taxonomy" id="307491"/>
    <lineage>
        <taxon>Eukaryota</taxon>
        <taxon>Metazoa</taxon>
        <taxon>Ecdysozoa</taxon>
        <taxon>Arthropoda</taxon>
        <taxon>Hexapoda</taxon>
        <taxon>Insecta</taxon>
        <taxon>Pterygota</taxon>
        <taxon>Neoptera</taxon>
        <taxon>Paraneoptera</taxon>
        <taxon>Hemiptera</taxon>
        <taxon>Sternorrhyncha</taxon>
        <taxon>Aphidomorpha</taxon>
        <taxon>Aphidoidea</taxon>
        <taxon>Aphididae</taxon>
        <taxon>Aphidini</taxon>
        <taxon>Aphis</taxon>
        <taxon>Aphis</taxon>
    </lineage>
</organism>
<dbReference type="GO" id="GO:0061343">
    <property type="term" value="P:cell adhesion involved in heart morphogenesis"/>
    <property type="evidence" value="ECO:0007669"/>
    <property type="project" value="TreeGrafter"/>
</dbReference>
<name>A0A6G0U1Y6_APHGL</name>
<dbReference type="PANTHER" id="PTHR33395:SF22">
    <property type="entry name" value="REVERSE TRANSCRIPTASE DOMAIN-CONTAINING PROTEIN"/>
    <property type="match status" value="1"/>
</dbReference>
<proteinExistence type="predicted"/>
<protein>
    <recommendedName>
        <fullName evidence="3">Reverse transcriptase domain-containing protein</fullName>
    </recommendedName>
</protein>
<keyword evidence="2" id="KW-1185">Reference proteome</keyword>
<dbReference type="GO" id="GO:0007508">
    <property type="term" value="P:larval heart development"/>
    <property type="evidence" value="ECO:0007669"/>
    <property type="project" value="TreeGrafter"/>
</dbReference>
<dbReference type="PANTHER" id="PTHR33395">
    <property type="entry name" value="TRANSCRIPTASE, PUTATIVE-RELATED-RELATED"/>
    <property type="match status" value="1"/>
</dbReference>
<dbReference type="OrthoDB" id="6631049at2759"/>
<evidence type="ECO:0000313" key="2">
    <source>
        <dbReference type="Proteomes" id="UP000475862"/>
    </source>
</evidence>
<dbReference type="Proteomes" id="UP000475862">
    <property type="component" value="Unassembled WGS sequence"/>
</dbReference>
<evidence type="ECO:0000313" key="1">
    <source>
        <dbReference type="EMBL" id="KAE9542302.1"/>
    </source>
</evidence>
<gene>
    <name evidence="1" type="ORF">AGLY_003429</name>
</gene>
<reference evidence="1 2" key="1">
    <citation type="submission" date="2019-08" db="EMBL/GenBank/DDBJ databases">
        <title>The genome of the soybean aphid Biotype 1, its phylome, world population structure and adaptation to the North American continent.</title>
        <authorList>
            <person name="Giordano R."/>
            <person name="Donthu R.K."/>
            <person name="Hernandez A.G."/>
            <person name="Wright C.L."/>
            <person name="Zimin A.V."/>
        </authorList>
    </citation>
    <scope>NUCLEOTIDE SEQUENCE [LARGE SCALE GENOMIC DNA]</scope>
    <source>
        <tissue evidence="1">Whole aphids</tissue>
    </source>
</reference>
<dbReference type="EMBL" id="VYZN01000011">
    <property type="protein sequence ID" value="KAE9542302.1"/>
    <property type="molecule type" value="Genomic_DNA"/>
</dbReference>
<sequence length="260" mass="30036">MNSQLDLIFSNITNTIVSKCNEELVPADVYHPVLEINCEYVMTSDSQRDESYKYNFKREKFNLLTKTLFNSDWSNVYSSGCIDFSTNEFYRILSDVINKLVPKYTFRNTLNNQSEVVNAFSDCFFLVYEKPISLNNFVLSNVIDWISINILDISTSEVFDSLTSMKCASSPGHDSIQPILLHNCRWALTKPLHHLFNLSLKSGTYPETWKISFVSPIWKSGDRSSVSNYRPISKMNIIPKLFEKIIEPKLIYLFSNVLIN</sequence>
<dbReference type="GO" id="GO:0031012">
    <property type="term" value="C:extracellular matrix"/>
    <property type="evidence" value="ECO:0007669"/>
    <property type="project" value="TreeGrafter"/>
</dbReference>
<dbReference type="AlphaFoldDB" id="A0A6G0U1Y6"/>
<evidence type="ECO:0008006" key="3">
    <source>
        <dbReference type="Google" id="ProtNLM"/>
    </source>
</evidence>
<accession>A0A6G0U1Y6</accession>